<organism evidence="1 2">
    <name type="scientific">Trichococcus collinsii</name>
    <dbReference type="NCBI Taxonomy" id="157076"/>
    <lineage>
        <taxon>Bacteria</taxon>
        <taxon>Bacillati</taxon>
        <taxon>Bacillota</taxon>
        <taxon>Bacilli</taxon>
        <taxon>Lactobacillales</taxon>
        <taxon>Carnobacteriaceae</taxon>
        <taxon>Trichococcus</taxon>
    </lineage>
</organism>
<reference evidence="1 2" key="1">
    <citation type="submission" date="2016-10" db="EMBL/GenBank/DDBJ databases">
        <authorList>
            <person name="Varghese N."/>
            <person name="Submissions S."/>
        </authorList>
    </citation>
    <scope>NUCLEOTIDE SEQUENCE [LARGE SCALE GENOMIC DNA]</scope>
    <source>
        <strain evidence="1 2">DSM 14526</strain>
    </source>
</reference>
<name>A0AB37ZZ08_9LACT</name>
<protein>
    <submittedName>
        <fullName evidence="1">Uncharacterized protein</fullName>
    </submittedName>
</protein>
<dbReference type="AlphaFoldDB" id="A0AB37ZZ08"/>
<gene>
    <name evidence="1" type="ORF">SAMN04488525_101794</name>
</gene>
<comment type="caution">
    <text evidence="1">The sequence shown here is derived from an EMBL/GenBank/DDBJ whole genome shotgun (WGS) entry which is preliminary data.</text>
</comment>
<evidence type="ECO:0000313" key="2">
    <source>
        <dbReference type="Proteomes" id="UP000199042"/>
    </source>
</evidence>
<keyword evidence="2" id="KW-1185">Reference proteome</keyword>
<evidence type="ECO:0000313" key="1">
    <source>
        <dbReference type="EMBL" id="SDZ98661.1"/>
    </source>
</evidence>
<accession>A0AB37ZZ08</accession>
<dbReference type="Proteomes" id="UP000199042">
    <property type="component" value="Unassembled WGS sequence"/>
</dbReference>
<dbReference type="EMBL" id="FNQH01000001">
    <property type="protein sequence ID" value="SDZ98661.1"/>
    <property type="molecule type" value="Genomic_DNA"/>
</dbReference>
<proteinExistence type="predicted"/>
<sequence>MSQLRQAFCFITSLAEEMHKKTLYFQLNVKKYCLCEIPILL</sequence>